<dbReference type="PANTHER" id="PTHR42885">
    <property type="entry name" value="HISTIDINOL-PHOSPHATE AMINOTRANSFERASE-RELATED"/>
    <property type="match status" value="1"/>
</dbReference>
<dbReference type="Gene3D" id="3.40.640.10">
    <property type="entry name" value="Type I PLP-dependent aspartate aminotransferase-like (Major domain)"/>
    <property type="match status" value="1"/>
</dbReference>
<keyword evidence="2" id="KW-0663">Pyridoxal phosphate</keyword>
<dbReference type="EMBL" id="DXCV01000037">
    <property type="protein sequence ID" value="HIY88129.1"/>
    <property type="molecule type" value="Genomic_DNA"/>
</dbReference>
<evidence type="ECO:0000313" key="5">
    <source>
        <dbReference type="EMBL" id="HIY88129.1"/>
    </source>
</evidence>
<sequence length="341" mass="38590">MIEGHGDDLYKYHRPIIANFSSNLTNWIDPAPLKDYLRQHVGETVSAYPEPQPYTLEARLAEAWGIRPDQVCATNGATEAIYLIAQSYAGGRSAVLQPTFSEYADACRIHGHRVTSLFQWPEHDRLPEDLRMLWLCNPNNPTGQVTDKSRLIHLAESNPHILFVIDQSYEDFTLQPLLTAREAAEMPNVLLLHSLTKRYAMPGLRLGYVTGNASLLYHLRTHRMPWSVNGVALLAGLFLLGHPEPMPFPLTDCLEETARLQALLRRTGGMDVWDTDTHFMLVRLRMGKAAALKDYLALEHGLLIRDASNFEGLDGAYFRISTQQPEDNERLVNAIGQWMEM</sequence>
<dbReference type="GO" id="GO:0030170">
    <property type="term" value="F:pyridoxal phosphate binding"/>
    <property type="evidence" value="ECO:0007669"/>
    <property type="project" value="InterPro"/>
</dbReference>
<dbReference type="PANTHER" id="PTHR42885:SF1">
    <property type="entry name" value="THREONINE-PHOSPHATE DECARBOXYLASE"/>
    <property type="match status" value="1"/>
</dbReference>
<name>A0A9D1ZIE6_9BACE</name>
<dbReference type="EC" id="2.6.1.-" evidence="3"/>
<dbReference type="GO" id="GO:0008483">
    <property type="term" value="F:transaminase activity"/>
    <property type="evidence" value="ECO:0007669"/>
    <property type="project" value="UniProtKB-KW"/>
</dbReference>
<dbReference type="InterPro" id="IPR015422">
    <property type="entry name" value="PyrdxlP-dep_Trfase_small"/>
</dbReference>
<feature type="domain" description="Aminotransferase class I/classII large" evidence="4">
    <location>
        <begin position="39"/>
        <end position="335"/>
    </location>
</feature>
<comment type="similarity">
    <text evidence="3">Belongs to the class-I pyridoxal-phosphate-dependent aminotransferase family.</text>
</comment>
<dbReference type="PROSITE" id="PS00105">
    <property type="entry name" value="AA_TRANSFER_CLASS_1"/>
    <property type="match status" value="1"/>
</dbReference>
<dbReference type="InterPro" id="IPR015421">
    <property type="entry name" value="PyrdxlP-dep_Trfase_major"/>
</dbReference>
<dbReference type="InterPro" id="IPR004839">
    <property type="entry name" value="Aminotransferase_I/II_large"/>
</dbReference>
<proteinExistence type="inferred from homology"/>
<evidence type="ECO:0000256" key="1">
    <source>
        <dbReference type="ARBA" id="ARBA00001933"/>
    </source>
</evidence>
<organism evidence="5 6">
    <name type="scientific">Candidatus Bacteroides pullicola</name>
    <dbReference type="NCBI Taxonomy" id="2838475"/>
    <lineage>
        <taxon>Bacteria</taxon>
        <taxon>Pseudomonadati</taxon>
        <taxon>Bacteroidota</taxon>
        <taxon>Bacteroidia</taxon>
        <taxon>Bacteroidales</taxon>
        <taxon>Bacteroidaceae</taxon>
        <taxon>Bacteroides</taxon>
    </lineage>
</organism>
<comment type="cofactor">
    <cofactor evidence="1 3">
        <name>pyridoxal 5'-phosphate</name>
        <dbReference type="ChEBI" id="CHEBI:597326"/>
    </cofactor>
</comment>
<dbReference type="Pfam" id="PF00155">
    <property type="entry name" value="Aminotran_1_2"/>
    <property type="match status" value="1"/>
</dbReference>
<dbReference type="Proteomes" id="UP000886851">
    <property type="component" value="Unassembled WGS sequence"/>
</dbReference>
<dbReference type="CDD" id="cd00609">
    <property type="entry name" value="AAT_like"/>
    <property type="match status" value="1"/>
</dbReference>
<dbReference type="AlphaFoldDB" id="A0A9D1ZIE6"/>
<evidence type="ECO:0000256" key="2">
    <source>
        <dbReference type="ARBA" id="ARBA00022898"/>
    </source>
</evidence>
<keyword evidence="3 5" id="KW-0032">Aminotransferase</keyword>
<evidence type="ECO:0000259" key="4">
    <source>
        <dbReference type="Pfam" id="PF00155"/>
    </source>
</evidence>
<reference evidence="5" key="2">
    <citation type="submission" date="2021-04" db="EMBL/GenBank/DDBJ databases">
        <authorList>
            <person name="Gilroy R."/>
        </authorList>
    </citation>
    <scope>NUCLEOTIDE SEQUENCE</scope>
    <source>
        <strain evidence="5">Gambia2-208</strain>
    </source>
</reference>
<reference evidence="5" key="1">
    <citation type="journal article" date="2021" name="PeerJ">
        <title>Extensive microbial diversity within the chicken gut microbiome revealed by metagenomics and culture.</title>
        <authorList>
            <person name="Gilroy R."/>
            <person name="Ravi A."/>
            <person name="Getino M."/>
            <person name="Pursley I."/>
            <person name="Horton D.L."/>
            <person name="Alikhan N.F."/>
            <person name="Baker D."/>
            <person name="Gharbi K."/>
            <person name="Hall N."/>
            <person name="Watson M."/>
            <person name="Adriaenssens E.M."/>
            <person name="Foster-Nyarko E."/>
            <person name="Jarju S."/>
            <person name="Secka A."/>
            <person name="Antonio M."/>
            <person name="Oren A."/>
            <person name="Chaudhuri R.R."/>
            <person name="La Ragione R."/>
            <person name="Hildebrand F."/>
            <person name="Pallen M.J."/>
        </authorList>
    </citation>
    <scope>NUCLEOTIDE SEQUENCE</scope>
    <source>
        <strain evidence="5">Gambia2-208</strain>
    </source>
</reference>
<dbReference type="InterPro" id="IPR004838">
    <property type="entry name" value="NHTrfase_class1_PyrdxlP-BS"/>
</dbReference>
<gene>
    <name evidence="5" type="ORF">H9824_05430</name>
</gene>
<protein>
    <recommendedName>
        <fullName evidence="3">Aminotransferase</fullName>
        <ecNumber evidence="3">2.6.1.-</ecNumber>
    </recommendedName>
</protein>
<accession>A0A9D1ZIE6</accession>
<evidence type="ECO:0000313" key="6">
    <source>
        <dbReference type="Proteomes" id="UP000886851"/>
    </source>
</evidence>
<dbReference type="InterPro" id="IPR015424">
    <property type="entry name" value="PyrdxlP-dep_Trfase"/>
</dbReference>
<keyword evidence="3" id="KW-0808">Transferase</keyword>
<comment type="caution">
    <text evidence="5">The sequence shown here is derived from an EMBL/GenBank/DDBJ whole genome shotgun (WGS) entry which is preliminary data.</text>
</comment>
<dbReference type="Gene3D" id="3.90.1150.10">
    <property type="entry name" value="Aspartate Aminotransferase, domain 1"/>
    <property type="match status" value="1"/>
</dbReference>
<evidence type="ECO:0000256" key="3">
    <source>
        <dbReference type="RuleBase" id="RU000481"/>
    </source>
</evidence>
<dbReference type="SUPFAM" id="SSF53383">
    <property type="entry name" value="PLP-dependent transferases"/>
    <property type="match status" value="1"/>
</dbReference>